<evidence type="ECO:0000256" key="4">
    <source>
        <dbReference type="ARBA" id="ARBA00022989"/>
    </source>
</evidence>
<protein>
    <recommendedName>
        <fullName evidence="6">Cytochrome c biogenesis protein CcsB</fullName>
    </recommendedName>
</protein>
<comment type="subunit">
    <text evidence="6">May interact with CcsA.</text>
</comment>
<reference evidence="9" key="1">
    <citation type="journal article" date="2020" name="Genome Biol. Evol.">
        <title>Comparative plastid genomics of Cryptomonas species reveals fine-scale genomic responses to loss of photosynthesis.</title>
        <authorList>
            <person name="Tanifuji G."/>
            <person name="Kamikawa R."/>
            <person name="Moore C.E."/>
            <person name="Mills T."/>
            <person name="Onodera N.T."/>
            <person name="Kashiyama Y."/>
            <person name="Archibald J.M."/>
            <person name="Inagaki Y."/>
            <person name="Hashimoto T."/>
        </authorList>
    </citation>
    <scope>NUCLEOTIDE SEQUENCE</scope>
    <source>
        <strain evidence="9">CCAP979/52</strain>
    </source>
</reference>
<keyword evidence="5 6" id="KW-0472">Membrane</keyword>
<dbReference type="EMBL" id="LC484192">
    <property type="protein sequence ID" value="BBK20394.1"/>
    <property type="molecule type" value="Genomic_DNA"/>
</dbReference>
<dbReference type="GO" id="GO:0042651">
    <property type="term" value="C:thylakoid membrane"/>
    <property type="evidence" value="ECO:0007669"/>
    <property type="project" value="UniProtKB-UniRule"/>
</dbReference>
<feature type="domain" description="ResB-like" evidence="8">
    <location>
        <begin position="360"/>
        <end position="422"/>
    </location>
</feature>
<organism evidence="9">
    <name type="scientific">Cryptomonas curvata</name>
    <dbReference type="NCBI Taxonomy" id="233186"/>
    <lineage>
        <taxon>Eukaryota</taxon>
        <taxon>Cryptophyceae</taxon>
        <taxon>Cryptomonadales</taxon>
        <taxon>Cryptomonadaceae</taxon>
        <taxon>Cryptomonas</taxon>
    </lineage>
</organism>
<evidence type="ECO:0000256" key="1">
    <source>
        <dbReference type="ARBA" id="ARBA00004141"/>
    </source>
</evidence>
<dbReference type="PANTHER" id="PTHR31566:SF0">
    <property type="entry name" value="CYTOCHROME C BIOGENESIS PROTEIN CCS1, CHLOROPLASTIC"/>
    <property type="match status" value="1"/>
</dbReference>
<feature type="transmembrane region" description="Helical" evidence="7">
    <location>
        <begin position="376"/>
        <end position="396"/>
    </location>
</feature>
<comment type="subcellular location">
    <subcellularLocation>
        <location evidence="6">Cellular thylakoid membrane</location>
        <topology evidence="6">Multi-pass membrane protein</topology>
    </subcellularLocation>
    <subcellularLocation>
        <location evidence="1">Membrane</location>
        <topology evidence="1">Multi-pass membrane protein</topology>
    </subcellularLocation>
</comment>
<keyword evidence="6" id="KW-0793">Thylakoid</keyword>
<proteinExistence type="inferred from homology"/>
<name>A0A679CB23_9CRYP</name>
<dbReference type="HAMAP" id="MF_01392">
    <property type="entry name" value="CytC_Ccs1"/>
    <property type="match status" value="1"/>
</dbReference>
<dbReference type="InterPro" id="IPR007816">
    <property type="entry name" value="ResB-like_domain"/>
</dbReference>
<accession>A0A679CB23</accession>
<feature type="transmembrane region" description="Helical" evidence="7">
    <location>
        <begin position="167"/>
        <end position="190"/>
    </location>
</feature>
<keyword evidence="4 6" id="KW-1133">Transmembrane helix</keyword>
<comment type="function">
    <text evidence="6">Required during biogenesis of c-type cytochromes (cytochrome c6 and cytochrome f) at the step of heme attachment.</text>
</comment>
<evidence type="ECO:0000259" key="8">
    <source>
        <dbReference type="Pfam" id="PF05140"/>
    </source>
</evidence>
<keyword evidence="3 6" id="KW-0201">Cytochrome c-type biogenesis</keyword>
<dbReference type="PANTHER" id="PTHR31566">
    <property type="entry name" value="CYTOCHROME C BIOGENESIS PROTEIN CCS1, CHLOROPLASTIC"/>
    <property type="match status" value="1"/>
</dbReference>
<feature type="transmembrane region" description="Helical" evidence="7">
    <location>
        <begin position="78"/>
        <end position="98"/>
    </location>
</feature>
<geneLocation type="plastid" evidence="9"/>
<gene>
    <name evidence="6 9" type="primary">ccs1</name>
    <name evidence="6" type="synonym">ccsB</name>
    <name evidence="9" type="ORF">CcuCCAP97952_p125</name>
</gene>
<dbReference type="Pfam" id="PF05140">
    <property type="entry name" value="ResB"/>
    <property type="match status" value="2"/>
</dbReference>
<feature type="domain" description="ResB-like" evidence="8">
    <location>
        <begin position="19"/>
        <end position="288"/>
    </location>
</feature>
<evidence type="ECO:0000313" key="9">
    <source>
        <dbReference type="EMBL" id="BBK20394.1"/>
    </source>
</evidence>
<feature type="transmembrane region" description="Helical" evidence="7">
    <location>
        <begin position="12"/>
        <end position="31"/>
    </location>
</feature>
<keyword evidence="2 6" id="KW-0812">Transmembrane</keyword>
<dbReference type="AlphaFoldDB" id="A0A679CB23"/>
<dbReference type="InterPro" id="IPR023494">
    <property type="entry name" value="Cyt_c_bgen_Ccs1/CcsB/ResB"/>
</dbReference>
<evidence type="ECO:0000256" key="7">
    <source>
        <dbReference type="SAM" id="Phobius"/>
    </source>
</evidence>
<comment type="similarity">
    <text evidence="6">Belongs to the Ccs1/CcsB family.</text>
</comment>
<evidence type="ECO:0000256" key="2">
    <source>
        <dbReference type="ARBA" id="ARBA00022692"/>
    </source>
</evidence>
<keyword evidence="9" id="KW-0934">Plastid</keyword>
<evidence type="ECO:0000256" key="6">
    <source>
        <dbReference type="HAMAP-Rule" id="MF_01392"/>
    </source>
</evidence>
<sequence length="446" mass="51526">MTNHINRILWKLIYLLGNLRLAIILLLFIALMSSLGTIIEQEKTISFYETNYPISSPIAGFIHSDFILFFGLDHLYTANWFLTLLFLFGGSLLSCTLSRQIPSLKLARLWKFFKSENKTNKMGITFSLYNGSLSQFSYLLRQRQYNVIQQGSYIYAYKGLVGKIGPILVHLSIICILIGSVLGSLSGFMLQELIPKEELFHLQNIISSGPLSYIPQNFEGYIRDFNIAYNDQGMVDQFYSEIDILDNDLQVKKEKTIFVNEPLRYSGVTFYQTDWSIVSLKFNLNNRENFEILLREINGESNSRFWIGSLEYEAKNKILVVLQDLTGKYLLYDSEKKLLGQSEIGHKIFFNGNHLRLNKVLPSTGLQIKSDPGIPLVYIGFFFLIFSVLLSYTSYFQIWIVKKQNKVYVYGDTNRAIYFFEKSILEIINNLQNDSLRLEVPVKPLN</sequence>
<dbReference type="GO" id="GO:0017004">
    <property type="term" value="P:cytochrome complex assembly"/>
    <property type="evidence" value="ECO:0007669"/>
    <property type="project" value="UniProtKB-UniRule"/>
</dbReference>
<evidence type="ECO:0000256" key="5">
    <source>
        <dbReference type="ARBA" id="ARBA00023136"/>
    </source>
</evidence>
<evidence type="ECO:0000256" key="3">
    <source>
        <dbReference type="ARBA" id="ARBA00022748"/>
    </source>
</evidence>